<dbReference type="SFLD" id="SFLDS00003">
    <property type="entry name" value="Haloacid_Dehalogenase"/>
    <property type="match status" value="1"/>
</dbReference>
<sequence>MPSKFAVGVAAGASAGLHRRLEGMRSSAPGPLLKAALWDMDGTIVDTEPYWIEAERALVEAHGGLWSHDQAMQLVGQSLMFSAGILQAAGVAMERREIIDTLTGHVVSQVRKSVPWRPGARELLDDLYNAGIRCALVTMSEAPLAREIVASLPRPYFEFLVTGDTVAQGKPHPEAYLTAVGLLQQQDPELDLHHCVALEDSVPGVAAAVASGVVTVAIPHILPLPHGPRRATWDTLEGRTVADLEELVALRHEFPDATFGRAAEATAESAADSTARAVEHRAVPSTAGHVRG</sequence>
<dbReference type="InterPro" id="IPR023198">
    <property type="entry name" value="PGP-like_dom2"/>
</dbReference>
<dbReference type="CDD" id="cd07505">
    <property type="entry name" value="HAD_BPGM-like"/>
    <property type="match status" value="1"/>
</dbReference>
<dbReference type="PANTHER" id="PTHR18901:SF38">
    <property type="entry name" value="PSEUDOURIDINE-5'-PHOSPHATASE"/>
    <property type="match status" value="1"/>
</dbReference>
<protein>
    <submittedName>
        <fullName evidence="2">HAD superfamily hydrolase (TIGR01509 family)</fullName>
    </submittedName>
</protein>
<dbReference type="InterPro" id="IPR036412">
    <property type="entry name" value="HAD-like_sf"/>
</dbReference>
<dbReference type="EMBL" id="RBIR01000001">
    <property type="protein sequence ID" value="RKR30290.1"/>
    <property type="molecule type" value="Genomic_DNA"/>
</dbReference>
<evidence type="ECO:0000313" key="3">
    <source>
        <dbReference type="Proteomes" id="UP000276055"/>
    </source>
</evidence>
<dbReference type="Proteomes" id="UP000276055">
    <property type="component" value="Unassembled WGS sequence"/>
</dbReference>
<dbReference type="Gene3D" id="1.10.150.240">
    <property type="entry name" value="Putative phosphatase, domain 2"/>
    <property type="match status" value="1"/>
</dbReference>
<dbReference type="PRINTS" id="PR00413">
    <property type="entry name" value="HADHALOGNASE"/>
</dbReference>
<dbReference type="InterPro" id="IPR006439">
    <property type="entry name" value="HAD-SF_hydro_IA"/>
</dbReference>
<dbReference type="PANTHER" id="PTHR18901">
    <property type="entry name" value="2-DEOXYGLUCOSE-6-PHOSPHATE PHOSPHATASE 2"/>
    <property type="match status" value="1"/>
</dbReference>
<gene>
    <name evidence="2" type="ORF">C8D78_0614</name>
</gene>
<dbReference type="Pfam" id="PF00702">
    <property type="entry name" value="Hydrolase"/>
    <property type="match status" value="1"/>
</dbReference>
<evidence type="ECO:0000313" key="2">
    <source>
        <dbReference type="EMBL" id="RKR30290.1"/>
    </source>
</evidence>
<dbReference type="SUPFAM" id="SSF56784">
    <property type="entry name" value="HAD-like"/>
    <property type="match status" value="1"/>
</dbReference>
<evidence type="ECO:0000256" key="1">
    <source>
        <dbReference type="SAM" id="MobiDB-lite"/>
    </source>
</evidence>
<reference evidence="2 3" key="1">
    <citation type="submission" date="2018-10" db="EMBL/GenBank/DDBJ databases">
        <title>Genomic Encyclopedia of Type Strains, Phase IV (KMG-IV): sequencing the most valuable type-strain genomes for metagenomic binning, comparative biology and taxonomic classification.</title>
        <authorList>
            <person name="Goeker M."/>
        </authorList>
    </citation>
    <scope>NUCLEOTIDE SEQUENCE [LARGE SCALE GENOMIC DNA]</scope>
    <source>
        <strain evidence="2 3">DSM 25586</strain>
    </source>
</reference>
<feature type="region of interest" description="Disordered" evidence="1">
    <location>
        <begin position="269"/>
        <end position="292"/>
    </location>
</feature>
<dbReference type="GO" id="GO:0016787">
    <property type="term" value="F:hydrolase activity"/>
    <property type="evidence" value="ECO:0007669"/>
    <property type="project" value="UniProtKB-KW"/>
</dbReference>
<proteinExistence type="predicted"/>
<comment type="caution">
    <text evidence="2">The sequence shown here is derived from an EMBL/GenBank/DDBJ whole genome shotgun (WGS) entry which is preliminary data.</text>
</comment>
<dbReference type="InterPro" id="IPR023214">
    <property type="entry name" value="HAD_sf"/>
</dbReference>
<keyword evidence="2" id="KW-0378">Hydrolase</keyword>
<dbReference type="Gene3D" id="3.40.50.1000">
    <property type="entry name" value="HAD superfamily/HAD-like"/>
    <property type="match status" value="1"/>
</dbReference>
<dbReference type="AlphaFoldDB" id="A0A495FM33"/>
<dbReference type="SFLD" id="SFLDG01129">
    <property type="entry name" value="C1.5:_HAD__Beta-PGM__Phosphata"/>
    <property type="match status" value="1"/>
</dbReference>
<name>A0A495FM33_9MICC</name>
<dbReference type="NCBIfam" id="TIGR01509">
    <property type="entry name" value="HAD-SF-IA-v3"/>
    <property type="match status" value="1"/>
</dbReference>
<organism evidence="2 3">
    <name type="scientific">Arthrobacter oryzae</name>
    <dbReference type="NCBI Taxonomy" id="409290"/>
    <lineage>
        <taxon>Bacteria</taxon>
        <taxon>Bacillati</taxon>
        <taxon>Actinomycetota</taxon>
        <taxon>Actinomycetes</taxon>
        <taxon>Micrococcales</taxon>
        <taxon>Micrococcaceae</taxon>
        <taxon>Arthrobacter</taxon>
    </lineage>
</organism>
<accession>A0A495FM33</accession>